<reference evidence="1 2" key="1">
    <citation type="journal article" date="2020" name="Nat. Food">
        <title>A phased Vanilla planifolia genome enables genetic improvement of flavour and production.</title>
        <authorList>
            <person name="Hasing T."/>
            <person name="Tang H."/>
            <person name="Brym M."/>
            <person name="Khazi F."/>
            <person name="Huang T."/>
            <person name="Chambers A.H."/>
        </authorList>
    </citation>
    <scope>NUCLEOTIDE SEQUENCE [LARGE SCALE GENOMIC DNA]</scope>
    <source>
        <tissue evidence="1">Leaf</tissue>
    </source>
</reference>
<dbReference type="AlphaFoldDB" id="A0A835U3S1"/>
<dbReference type="EMBL" id="JADCNM010000306">
    <property type="protein sequence ID" value="KAG0448464.1"/>
    <property type="molecule type" value="Genomic_DNA"/>
</dbReference>
<organism evidence="1 2">
    <name type="scientific">Vanilla planifolia</name>
    <name type="common">Vanilla</name>
    <dbReference type="NCBI Taxonomy" id="51239"/>
    <lineage>
        <taxon>Eukaryota</taxon>
        <taxon>Viridiplantae</taxon>
        <taxon>Streptophyta</taxon>
        <taxon>Embryophyta</taxon>
        <taxon>Tracheophyta</taxon>
        <taxon>Spermatophyta</taxon>
        <taxon>Magnoliopsida</taxon>
        <taxon>Liliopsida</taxon>
        <taxon>Asparagales</taxon>
        <taxon>Orchidaceae</taxon>
        <taxon>Vanilloideae</taxon>
        <taxon>Vanilleae</taxon>
        <taxon>Vanilla</taxon>
    </lineage>
</organism>
<name>A0A835U3S1_VANPL</name>
<proteinExistence type="predicted"/>
<evidence type="ECO:0000313" key="1">
    <source>
        <dbReference type="EMBL" id="KAG0448464.1"/>
    </source>
</evidence>
<gene>
    <name evidence="1" type="ORF">HPP92_027813</name>
</gene>
<dbReference type="Proteomes" id="UP000639772">
    <property type="component" value="Unassembled WGS sequence"/>
</dbReference>
<sequence length="68" mass="7650">MELGFCFFKRAAVFMCSSLRIKGAATRCLFGRGYWISKLGASDRKRLDSMMSECNSPLWISSSVDSNK</sequence>
<protein>
    <submittedName>
        <fullName evidence="1">Uncharacterized protein</fullName>
    </submittedName>
</protein>
<evidence type="ECO:0000313" key="2">
    <source>
        <dbReference type="Proteomes" id="UP000639772"/>
    </source>
</evidence>
<accession>A0A835U3S1</accession>
<comment type="caution">
    <text evidence="1">The sequence shown here is derived from an EMBL/GenBank/DDBJ whole genome shotgun (WGS) entry which is preliminary data.</text>
</comment>